<sequence length="124" mass="14644">MCYYARTDFRCGDWRWGNMKQRCPRQPRIGETCGARLVDTDNLSRTNEDCKHCQEKAVKERRLQKERDNLRRWRSEGDRFAASIAKAEDEVGRLEKQIAELNSRRTSVMFSARPDWSTTVSRNV</sequence>
<reference evidence="2 3" key="1">
    <citation type="submission" date="2015-01" db="EMBL/GenBank/DDBJ databases">
        <title>The Genome Sequence of Cladophialophora immunda CBS83496.</title>
        <authorList>
            <consortium name="The Broad Institute Genomics Platform"/>
            <person name="Cuomo C."/>
            <person name="de Hoog S."/>
            <person name="Gorbushina A."/>
            <person name="Stielow B."/>
            <person name="Teixiera M."/>
            <person name="Abouelleil A."/>
            <person name="Chapman S.B."/>
            <person name="Priest M."/>
            <person name="Young S.K."/>
            <person name="Wortman J."/>
            <person name="Nusbaum C."/>
            <person name="Birren B."/>
        </authorList>
    </citation>
    <scope>NUCLEOTIDE SEQUENCE [LARGE SCALE GENOMIC DNA]</scope>
    <source>
        <strain evidence="2 3">CBS 83496</strain>
    </source>
</reference>
<dbReference type="HOGENOM" id="CLU_139299_2_0_1"/>
<dbReference type="GeneID" id="27349663"/>
<keyword evidence="1" id="KW-0175">Coiled coil</keyword>
<organism evidence="2 3">
    <name type="scientific">Cladophialophora immunda</name>
    <dbReference type="NCBI Taxonomy" id="569365"/>
    <lineage>
        <taxon>Eukaryota</taxon>
        <taxon>Fungi</taxon>
        <taxon>Dikarya</taxon>
        <taxon>Ascomycota</taxon>
        <taxon>Pezizomycotina</taxon>
        <taxon>Eurotiomycetes</taxon>
        <taxon>Chaetothyriomycetidae</taxon>
        <taxon>Chaetothyriales</taxon>
        <taxon>Herpotrichiellaceae</taxon>
        <taxon>Cladophialophora</taxon>
    </lineage>
</organism>
<protein>
    <submittedName>
        <fullName evidence="2">Uncharacterized protein</fullName>
    </submittedName>
</protein>
<accession>A0A0D1ZAN3</accession>
<evidence type="ECO:0000256" key="1">
    <source>
        <dbReference type="SAM" id="Coils"/>
    </source>
</evidence>
<evidence type="ECO:0000313" key="3">
    <source>
        <dbReference type="Proteomes" id="UP000054466"/>
    </source>
</evidence>
<feature type="coiled-coil region" evidence="1">
    <location>
        <begin position="56"/>
        <end position="104"/>
    </location>
</feature>
<dbReference type="STRING" id="569365.A0A0D1ZAN3"/>
<dbReference type="AlphaFoldDB" id="A0A0D1ZAN3"/>
<gene>
    <name evidence="2" type="ORF">PV07_10469</name>
</gene>
<dbReference type="OrthoDB" id="5015991at2759"/>
<dbReference type="VEuPathDB" id="FungiDB:PV07_10469"/>
<dbReference type="EMBL" id="KN847045">
    <property type="protein sequence ID" value="KIW24776.1"/>
    <property type="molecule type" value="Genomic_DNA"/>
</dbReference>
<name>A0A0D1ZAN3_9EURO</name>
<dbReference type="Proteomes" id="UP000054466">
    <property type="component" value="Unassembled WGS sequence"/>
</dbReference>
<dbReference type="RefSeq" id="XP_016244992.1">
    <property type="nucleotide sequence ID" value="XM_016397801.1"/>
</dbReference>
<keyword evidence="3" id="KW-1185">Reference proteome</keyword>
<proteinExistence type="predicted"/>
<evidence type="ECO:0000313" key="2">
    <source>
        <dbReference type="EMBL" id="KIW24776.1"/>
    </source>
</evidence>